<proteinExistence type="predicted"/>
<organism evidence="3 4">
    <name type="scientific">Anaerobutyricum hallii</name>
    <dbReference type="NCBI Taxonomy" id="39488"/>
    <lineage>
        <taxon>Bacteria</taxon>
        <taxon>Bacillati</taxon>
        <taxon>Bacillota</taxon>
        <taxon>Clostridia</taxon>
        <taxon>Lachnospirales</taxon>
        <taxon>Lachnospiraceae</taxon>
        <taxon>Anaerobutyricum</taxon>
    </lineage>
</organism>
<evidence type="ECO:0000313" key="3">
    <source>
        <dbReference type="EMBL" id="CUP06585.1"/>
    </source>
</evidence>
<dbReference type="EMBL" id="CYZL01000039">
    <property type="protein sequence ID" value="CUP06585.1"/>
    <property type="molecule type" value="Genomic_DNA"/>
</dbReference>
<dbReference type="RefSeq" id="WP_055299860.1">
    <property type="nucleotide sequence ID" value="NZ_BLYK01000040.1"/>
</dbReference>
<dbReference type="NCBIfam" id="NF040601">
    <property type="entry name" value="TerS_not_xtmA"/>
    <property type="match status" value="1"/>
</dbReference>
<protein>
    <submittedName>
        <fullName evidence="3">Uncharacterized conserved protein</fullName>
    </submittedName>
</protein>
<name>A0A174KAL4_9FIRM</name>
<accession>A0A174KAL4</accession>
<reference evidence="3 4" key="1">
    <citation type="submission" date="2015-09" db="EMBL/GenBank/DDBJ databases">
        <authorList>
            <consortium name="Pathogen Informatics"/>
        </authorList>
    </citation>
    <scope>NUCLEOTIDE SEQUENCE [LARGE SCALE GENOMIC DNA]</scope>
    <source>
        <strain evidence="3 4">2789STDY5834835</strain>
    </source>
</reference>
<dbReference type="Pfam" id="PF06056">
    <property type="entry name" value="Terminase_5"/>
    <property type="match status" value="1"/>
</dbReference>
<feature type="region of interest" description="Disordered" evidence="1">
    <location>
        <begin position="216"/>
        <end position="261"/>
    </location>
</feature>
<dbReference type="AlphaFoldDB" id="A0A174KAL4"/>
<feature type="region of interest" description="Disordered" evidence="1">
    <location>
        <begin position="54"/>
        <end position="83"/>
    </location>
</feature>
<dbReference type="Proteomes" id="UP000095679">
    <property type="component" value="Unassembled WGS sequence"/>
</dbReference>
<evidence type="ECO:0000256" key="1">
    <source>
        <dbReference type="SAM" id="MobiDB-lite"/>
    </source>
</evidence>
<dbReference type="Gene3D" id="1.10.10.60">
    <property type="entry name" value="Homeodomain-like"/>
    <property type="match status" value="1"/>
</dbReference>
<feature type="domain" description="Terminase ATPase subunit N-terminal" evidence="2">
    <location>
        <begin position="9"/>
        <end position="46"/>
    </location>
</feature>
<gene>
    <name evidence="3" type="ORF">ERS852450_02996</name>
</gene>
<dbReference type="InterPro" id="IPR009057">
    <property type="entry name" value="Homeodomain-like_sf"/>
</dbReference>
<feature type="compositionally biased region" description="Polar residues" evidence="1">
    <location>
        <begin position="242"/>
        <end position="261"/>
    </location>
</feature>
<dbReference type="SUPFAM" id="SSF46689">
    <property type="entry name" value="Homeodomain-like"/>
    <property type="match status" value="1"/>
</dbReference>
<evidence type="ECO:0000259" key="2">
    <source>
        <dbReference type="Pfam" id="PF06056"/>
    </source>
</evidence>
<dbReference type="InterPro" id="IPR010332">
    <property type="entry name" value="ATPase_terminase-su_N"/>
</dbReference>
<sequence length="261" mass="29762">MPRKPDERITQAKELYLKGQKLIEIASQLGVPEGTVRSWKNRYKWDCNVAKEKRNVAKAKKGGQPGNKNAVGGKGGAAPKQNKNAEKHGFFSKYLPEETFSIIQEIEKKDPLDILWENIQIAYAAIVRAQQIMYVKDHEDKTIEKVEEKKSKGKLIGEKWEVQEAWDKQATFLKAQARAQGELRSLIKQYDELLHSNYELATEEQKARIEQIRAKTERLSTEPTDNLEDGVEIINDADEKASQNIGHSDTEVSSDIQRQET</sequence>
<evidence type="ECO:0000313" key="4">
    <source>
        <dbReference type="Proteomes" id="UP000095679"/>
    </source>
</evidence>